<dbReference type="Proteomes" id="UP000499080">
    <property type="component" value="Unassembled WGS sequence"/>
</dbReference>
<evidence type="ECO:0000313" key="1">
    <source>
        <dbReference type="EMBL" id="GBN86736.1"/>
    </source>
</evidence>
<gene>
    <name evidence="1" type="ORF">AVEN_79579_1</name>
</gene>
<protein>
    <submittedName>
        <fullName evidence="1">Uncharacterized protein</fullName>
    </submittedName>
</protein>
<dbReference type="AlphaFoldDB" id="A0A4Y2SGL5"/>
<name>A0A4Y2SGL5_ARAVE</name>
<evidence type="ECO:0000313" key="2">
    <source>
        <dbReference type="Proteomes" id="UP000499080"/>
    </source>
</evidence>
<accession>A0A4Y2SGL5</accession>
<keyword evidence="2" id="KW-1185">Reference proteome</keyword>
<sequence>TGVVCATLVSNRLDEEIESISSLQWEWFADPRVRFKDRAVLKDWE</sequence>
<feature type="non-terminal residue" evidence="1">
    <location>
        <position position="1"/>
    </location>
</feature>
<dbReference type="EMBL" id="BGPR01021444">
    <property type="protein sequence ID" value="GBN86736.1"/>
    <property type="molecule type" value="Genomic_DNA"/>
</dbReference>
<proteinExistence type="predicted"/>
<reference evidence="1 2" key="1">
    <citation type="journal article" date="2019" name="Sci. Rep.">
        <title>Orb-weaving spider Araneus ventricosus genome elucidates the spidroin gene catalogue.</title>
        <authorList>
            <person name="Kono N."/>
            <person name="Nakamura H."/>
            <person name="Ohtoshi R."/>
            <person name="Moran D.A.P."/>
            <person name="Shinohara A."/>
            <person name="Yoshida Y."/>
            <person name="Fujiwara M."/>
            <person name="Mori M."/>
            <person name="Tomita M."/>
            <person name="Arakawa K."/>
        </authorList>
    </citation>
    <scope>NUCLEOTIDE SEQUENCE [LARGE SCALE GENOMIC DNA]</scope>
</reference>
<comment type="caution">
    <text evidence="1">The sequence shown here is derived from an EMBL/GenBank/DDBJ whole genome shotgun (WGS) entry which is preliminary data.</text>
</comment>
<organism evidence="1 2">
    <name type="scientific">Araneus ventricosus</name>
    <name type="common">Orbweaver spider</name>
    <name type="synonym">Epeira ventricosa</name>
    <dbReference type="NCBI Taxonomy" id="182803"/>
    <lineage>
        <taxon>Eukaryota</taxon>
        <taxon>Metazoa</taxon>
        <taxon>Ecdysozoa</taxon>
        <taxon>Arthropoda</taxon>
        <taxon>Chelicerata</taxon>
        <taxon>Arachnida</taxon>
        <taxon>Araneae</taxon>
        <taxon>Araneomorphae</taxon>
        <taxon>Entelegynae</taxon>
        <taxon>Araneoidea</taxon>
        <taxon>Araneidae</taxon>
        <taxon>Araneus</taxon>
    </lineage>
</organism>